<proteinExistence type="predicted"/>
<evidence type="ECO:0000256" key="1">
    <source>
        <dbReference type="SAM" id="MobiDB-lite"/>
    </source>
</evidence>
<accession>A0AB34CI81</accession>
<feature type="region of interest" description="Disordered" evidence="1">
    <location>
        <begin position="21"/>
        <end position="56"/>
    </location>
</feature>
<dbReference type="EMBL" id="VWVM01000021">
    <property type="protein sequence ID" value="KAA6120126.1"/>
    <property type="molecule type" value="Genomic_DNA"/>
</dbReference>
<evidence type="ECO:0000313" key="2">
    <source>
        <dbReference type="EMBL" id="KAA6120126.1"/>
    </source>
</evidence>
<keyword evidence="3" id="KW-1185">Reference proteome</keyword>
<comment type="caution">
    <text evidence="2">The sequence shown here is derived from an EMBL/GenBank/DDBJ whole genome shotgun (WGS) entry which is preliminary data.</text>
</comment>
<feature type="compositionally biased region" description="Basic residues" evidence="1">
    <location>
        <begin position="21"/>
        <end position="34"/>
    </location>
</feature>
<evidence type="ECO:0000313" key="3">
    <source>
        <dbReference type="Proteomes" id="UP000324255"/>
    </source>
</evidence>
<reference evidence="2 3" key="1">
    <citation type="submission" date="2019-09" db="EMBL/GenBank/DDBJ databases">
        <title>Genomic diversity of phyloplane-associated Pantoea species in Pakistan cotton crop.</title>
        <authorList>
            <person name="Tufail M.R."/>
            <person name="Cook D.R."/>
        </authorList>
    </citation>
    <scope>NUCLEOTIDE SEQUENCE [LARGE SCALE GENOMIC DNA]</scope>
    <source>
        <strain evidence="2 3">B_8</strain>
    </source>
</reference>
<organism evidence="2 3">
    <name type="scientific">Candidatus Pantoea gossypiicola</name>
    <dbReference type="NCBI Taxonomy" id="2608008"/>
    <lineage>
        <taxon>Bacteria</taxon>
        <taxon>Pseudomonadati</taxon>
        <taxon>Pseudomonadota</taxon>
        <taxon>Gammaproteobacteria</taxon>
        <taxon>Enterobacterales</taxon>
        <taxon>Erwiniaceae</taxon>
        <taxon>Pantoea</taxon>
    </lineage>
</organism>
<gene>
    <name evidence="2" type="ORF">F3I20_20315</name>
</gene>
<dbReference type="AlphaFoldDB" id="A0AB34CI81"/>
<name>A0AB34CI81_9GAMM</name>
<sequence length="75" mass="8157">MQIHARYACITLYKAAGQKKGLRKAKRRHKKAAGRQRLCGINVPGEMQNRNGPASDAPLPVPVALPVLFPAVAVR</sequence>
<protein>
    <submittedName>
        <fullName evidence="2">Uncharacterized protein</fullName>
    </submittedName>
</protein>
<dbReference type="Proteomes" id="UP000324255">
    <property type="component" value="Unassembled WGS sequence"/>
</dbReference>